<dbReference type="EMBL" id="VXIV02003142">
    <property type="protein sequence ID" value="KAF6020862.1"/>
    <property type="molecule type" value="Genomic_DNA"/>
</dbReference>
<dbReference type="Proteomes" id="UP000593567">
    <property type="component" value="Unassembled WGS sequence"/>
</dbReference>
<comment type="caution">
    <text evidence="2">The sequence shown here is derived from an EMBL/GenBank/DDBJ whole genome shotgun (WGS) entry which is preliminary data.</text>
</comment>
<feature type="compositionally biased region" description="Low complexity" evidence="1">
    <location>
        <begin position="235"/>
        <end position="253"/>
    </location>
</feature>
<protein>
    <submittedName>
        <fullName evidence="2">Uncharacterized protein</fullName>
    </submittedName>
</protein>
<evidence type="ECO:0000256" key="1">
    <source>
        <dbReference type="SAM" id="MobiDB-lite"/>
    </source>
</evidence>
<organism evidence="2 3">
    <name type="scientific">Bugula neritina</name>
    <name type="common">Brown bryozoan</name>
    <name type="synonym">Sertularia neritina</name>
    <dbReference type="NCBI Taxonomy" id="10212"/>
    <lineage>
        <taxon>Eukaryota</taxon>
        <taxon>Metazoa</taxon>
        <taxon>Spiralia</taxon>
        <taxon>Lophotrochozoa</taxon>
        <taxon>Bryozoa</taxon>
        <taxon>Gymnolaemata</taxon>
        <taxon>Cheilostomatida</taxon>
        <taxon>Flustrina</taxon>
        <taxon>Buguloidea</taxon>
        <taxon>Bugulidae</taxon>
        <taxon>Bugula</taxon>
    </lineage>
</organism>
<evidence type="ECO:0000313" key="2">
    <source>
        <dbReference type="EMBL" id="KAF6020862.1"/>
    </source>
</evidence>
<name>A0A7J7J3W4_BUGNE</name>
<gene>
    <name evidence="2" type="ORF">EB796_020850</name>
</gene>
<keyword evidence="3" id="KW-1185">Reference proteome</keyword>
<feature type="region of interest" description="Disordered" evidence="1">
    <location>
        <begin position="94"/>
        <end position="161"/>
    </location>
</feature>
<evidence type="ECO:0000313" key="3">
    <source>
        <dbReference type="Proteomes" id="UP000593567"/>
    </source>
</evidence>
<sequence length="267" mass="30162">MLITRLCKFLPRDWLSLSRDDNVDRIQASCVSYPLHSYPDCASNECRNCTLNLAASCRGQHLALLNWVMLDNNRLVNSVMCSIRSIFRNRTSNYQHRSSNSSCMGQSESRASATTGRNTKSKSETGCERFHKSQAKKKSARRHMPTKSSPYTTTTQDKDLEHTRVQTELSRMFDNSRIPRGTDGDLGHRQYQYELVQARKYDETQKADCITPPNMTLSNAGADQNCSYFANRGESSAPPSYSHFSASPSSRASHNLPTYDMAMSSNR</sequence>
<feature type="region of interest" description="Disordered" evidence="1">
    <location>
        <begin position="233"/>
        <end position="267"/>
    </location>
</feature>
<proteinExistence type="predicted"/>
<reference evidence="2" key="1">
    <citation type="submission" date="2020-06" db="EMBL/GenBank/DDBJ databases">
        <title>Draft genome of Bugula neritina, a colonial animal packing powerful symbionts and potential medicines.</title>
        <authorList>
            <person name="Rayko M."/>
        </authorList>
    </citation>
    <scope>NUCLEOTIDE SEQUENCE [LARGE SCALE GENOMIC DNA]</scope>
    <source>
        <strain evidence="2">Kwan_BN1</strain>
    </source>
</reference>
<accession>A0A7J7J3W4</accession>
<feature type="compositionally biased region" description="Polar residues" evidence="1">
    <location>
        <begin position="146"/>
        <end position="155"/>
    </location>
</feature>
<feature type="compositionally biased region" description="Polar residues" evidence="1">
    <location>
        <begin position="94"/>
        <end position="118"/>
    </location>
</feature>
<feature type="compositionally biased region" description="Basic and acidic residues" evidence="1">
    <location>
        <begin position="121"/>
        <end position="131"/>
    </location>
</feature>
<dbReference type="AlphaFoldDB" id="A0A7J7J3W4"/>
<feature type="compositionally biased region" description="Basic residues" evidence="1">
    <location>
        <begin position="132"/>
        <end position="145"/>
    </location>
</feature>